<reference evidence="1 2" key="1">
    <citation type="submission" date="2018-06" db="EMBL/GenBank/DDBJ databases">
        <title>Genomic Encyclopedia of Type Strains, Phase III (KMG-III): the genomes of soil and plant-associated and newly described type strains.</title>
        <authorList>
            <person name="Whitman W."/>
        </authorList>
    </citation>
    <scope>NUCLEOTIDE SEQUENCE [LARGE SCALE GENOMIC DNA]</scope>
    <source>
        <strain evidence="1 2">CECT 7377</strain>
    </source>
</reference>
<dbReference type="EMBL" id="QNSE01000008">
    <property type="protein sequence ID" value="RBP82482.1"/>
    <property type="molecule type" value="Genomic_DNA"/>
</dbReference>
<comment type="caution">
    <text evidence="1">The sequence shown here is derived from an EMBL/GenBank/DDBJ whole genome shotgun (WGS) entry which is preliminary data.</text>
</comment>
<evidence type="ECO:0000313" key="2">
    <source>
        <dbReference type="Proteomes" id="UP000252792"/>
    </source>
</evidence>
<dbReference type="Proteomes" id="UP000252792">
    <property type="component" value="Unassembled WGS sequence"/>
</dbReference>
<dbReference type="AlphaFoldDB" id="A0A366J6D3"/>
<name>A0A366J6D3_9GAMM</name>
<organism evidence="1 2">
    <name type="scientific">Marinomonas rhizomae</name>
    <dbReference type="NCBI Taxonomy" id="491948"/>
    <lineage>
        <taxon>Bacteria</taxon>
        <taxon>Pseudomonadati</taxon>
        <taxon>Pseudomonadota</taxon>
        <taxon>Gammaproteobacteria</taxon>
        <taxon>Oceanospirillales</taxon>
        <taxon>Oceanospirillaceae</taxon>
        <taxon>Marinomonas</taxon>
    </lineage>
</organism>
<keyword evidence="2" id="KW-1185">Reference proteome</keyword>
<evidence type="ECO:0000313" key="1">
    <source>
        <dbReference type="EMBL" id="RBP82482.1"/>
    </source>
</evidence>
<proteinExistence type="predicted"/>
<dbReference type="RefSeq" id="WP_158601350.1">
    <property type="nucleotide sequence ID" value="NZ_QNSE01000008.1"/>
</dbReference>
<protein>
    <submittedName>
        <fullName evidence="1">Uncharacterized protein</fullName>
    </submittedName>
</protein>
<gene>
    <name evidence="1" type="ORF">DFP80_108128</name>
</gene>
<accession>A0A366J6D3</accession>
<sequence>MFKFSHKKQVVRKSKEISDAVVIKNAASKINGVSGGAILEITSFVWRR</sequence>